<dbReference type="RefSeq" id="WP_141646959.1">
    <property type="nucleotide sequence ID" value="NZ_VIFM01000199.1"/>
</dbReference>
<keyword evidence="7" id="KW-0998">Cell outer membrane</keyword>
<evidence type="ECO:0000256" key="6">
    <source>
        <dbReference type="ARBA" id="ARBA00023136"/>
    </source>
</evidence>
<evidence type="ECO:0000256" key="4">
    <source>
        <dbReference type="ARBA" id="ARBA00022692"/>
    </source>
</evidence>
<feature type="chain" id="PRO_5021811180" evidence="8">
    <location>
        <begin position="19"/>
        <end position="398"/>
    </location>
</feature>
<comment type="similarity">
    <text evidence="2">Belongs to the OmpP1/FadL family.</text>
</comment>
<dbReference type="EMBL" id="VIFM01000199">
    <property type="protein sequence ID" value="TQF11269.1"/>
    <property type="molecule type" value="Genomic_DNA"/>
</dbReference>
<keyword evidence="3" id="KW-1134">Transmembrane beta strand</keyword>
<evidence type="ECO:0000256" key="5">
    <source>
        <dbReference type="ARBA" id="ARBA00022729"/>
    </source>
</evidence>
<reference evidence="9 10" key="1">
    <citation type="submission" date="2019-06" db="EMBL/GenBank/DDBJ databases">
        <authorList>
            <person name="Livingstone P."/>
            <person name="Whitworth D."/>
        </authorList>
    </citation>
    <scope>NUCLEOTIDE SEQUENCE [LARGE SCALE GENOMIC DNA]</scope>
    <source>
        <strain evidence="9 10">AM401</strain>
    </source>
</reference>
<evidence type="ECO:0000256" key="7">
    <source>
        <dbReference type="ARBA" id="ARBA00023237"/>
    </source>
</evidence>
<proteinExistence type="inferred from homology"/>
<dbReference type="PANTHER" id="PTHR35093:SF8">
    <property type="entry name" value="OUTER MEMBRANE PROTEIN NMB0088-RELATED"/>
    <property type="match status" value="1"/>
</dbReference>
<comment type="subcellular location">
    <subcellularLocation>
        <location evidence="1">Cell outer membrane</location>
        <topology evidence="1">Multi-pass membrane protein</topology>
    </subcellularLocation>
</comment>
<protein>
    <submittedName>
        <fullName evidence="9">Transporter</fullName>
    </submittedName>
</protein>
<dbReference type="AlphaFoldDB" id="A0A540WQI7"/>
<evidence type="ECO:0000313" key="9">
    <source>
        <dbReference type="EMBL" id="TQF11269.1"/>
    </source>
</evidence>
<keyword evidence="5 8" id="KW-0732">Signal</keyword>
<name>A0A540WQI7_9BACT</name>
<evidence type="ECO:0000256" key="8">
    <source>
        <dbReference type="SAM" id="SignalP"/>
    </source>
</evidence>
<dbReference type="OrthoDB" id="9922at2"/>
<evidence type="ECO:0000256" key="1">
    <source>
        <dbReference type="ARBA" id="ARBA00004571"/>
    </source>
</evidence>
<dbReference type="SUPFAM" id="SSF56935">
    <property type="entry name" value="Porins"/>
    <property type="match status" value="1"/>
</dbReference>
<keyword evidence="6" id="KW-0472">Membrane</keyword>
<sequence>MKTTLSLMTLLAAGVSHAAGFQIDTQSARATGLGNAATAWLEDSSAIYSNAANILGVKTLDITVGDTGILPSLKFTPTGGTTQGQKLTLSPPPHVFAVFRPFEKLAFGVGAYTPYGARSHWEEDFVGRFRGQESNLAAYYINPTVAYQLHDSVRVGAGVDVVRSTVEIRRALNFLESEGSIHLGGGAWGVGFNAGLQAELLPGELTLGVHYRSSVAVTFEGKADFQNIPVEFQQRMSDQRVSADVTFPATLAIGLAFYPVERLTMALDAQVTYWSSFEELAITFPDTPQLNNPLAKSWSTKIKYHLGAEYAVTPQLQARAGLVADLSPSPSDTLTPDLPDADRYKVAIGAGYTTTAGLRADVGYQFVFLADTESTAPGIDGTYSGSAHVLGVTLGYAL</sequence>
<keyword evidence="4" id="KW-0812">Transmembrane</keyword>
<evidence type="ECO:0000313" key="10">
    <source>
        <dbReference type="Proteomes" id="UP000315369"/>
    </source>
</evidence>
<comment type="caution">
    <text evidence="9">The sequence shown here is derived from an EMBL/GenBank/DDBJ whole genome shotgun (WGS) entry which is preliminary data.</text>
</comment>
<dbReference type="PANTHER" id="PTHR35093">
    <property type="entry name" value="OUTER MEMBRANE PROTEIN NMB0088-RELATED"/>
    <property type="match status" value="1"/>
</dbReference>
<dbReference type="InterPro" id="IPR005017">
    <property type="entry name" value="OMPP1/FadL/TodX"/>
</dbReference>
<feature type="signal peptide" evidence="8">
    <location>
        <begin position="1"/>
        <end position="18"/>
    </location>
</feature>
<accession>A0A540WQI7</accession>
<dbReference type="GO" id="GO:0009279">
    <property type="term" value="C:cell outer membrane"/>
    <property type="evidence" value="ECO:0007669"/>
    <property type="project" value="UniProtKB-SubCell"/>
</dbReference>
<dbReference type="Pfam" id="PF03349">
    <property type="entry name" value="Toluene_X"/>
    <property type="match status" value="1"/>
</dbReference>
<keyword evidence="10" id="KW-1185">Reference proteome</keyword>
<evidence type="ECO:0000256" key="3">
    <source>
        <dbReference type="ARBA" id="ARBA00022452"/>
    </source>
</evidence>
<gene>
    <name evidence="9" type="ORF">FJV41_35075</name>
</gene>
<dbReference type="Gene3D" id="2.40.160.60">
    <property type="entry name" value="Outer membrane protein transport protein (OMPP1/FadL/TodX)"/>
    <property type="match status" value="1"/>
</dbReference>
<organism evidence="9 10">
    <name type="scientific">Myxococcus llanfairpwllgwyngyllgogerychwyrndrobwllllantysiliogogogochensis</name>
    <dbReference type="NCBI Taxonomy" id="2590453"/>
    <lineage>
        <taxon>Bacteria</taxon>
        <taxon>Pseudomonadati</taxon>
        <taxon>Myxococcota</taxon>
        <taxon>Myxococcia</taxon>
        <taxon>Myxococcales</taxon>
        <taxon>Cystobacterineae</taxon>
        <taxon>Myxococcaceae</taxon>
        <taxon>Myxococcus</taxon>
    </lineage>
</organism>
<dbReference type="GO" id="GO:0015483">
    <property type="term" value="F:long-chain fatty acid transporting porin activity"/>
    <property type="evidence" value="ECO:0007669"/>
    <property type="project" value="TreeGrafter"/>
</dbReference>
<evidence type="ECO:0000256" key="2">
    <source>
        <dbReference type="ARBA" id="ARBA00008163"/>
    </source>
</evidence>
<dbReference type="Proteomes" id="UP000315369">
    <property type="component" value="Unassembled WGS sequence"/>
</dbReference>